<name>A0A1F7I3I8_9BACT</name>
<dbReference type="Proteomes" id="UP000176803">
    <property type="component" value="Unassembled WGS sequence"/>
</dbReference>
<dbReference type="EMBL" id="MGAC01000030">
    <property type="protein sequence ID" value="OGK37822.1"/>
    <property type="molecule type" value="Genomic_DNA"/>
</dbReference>
<comment type="caution">
    <text evidence="1">The sequence shown here is derived from an EMBL/GenBank/DDBJ whole genome shotgun (WGS) entry which is preliminary data.</text>
</comment>
<sequence length="224" mass="26863">MYKRRDRAYELRKQNKSYNEINILLGIPKSTLSSWFKDSNWSLEIKRRLIKKSQKKAIKQLRLMALANREKWKKIHLSYRIRAREQFPQLFINPIFGAGLAIYWGEGDKKLKNCIVRISNIDYRMLKVFIIFLVTACNVKLEKIKFWMLLYPDLNEKKCKKYWSKMLNVSPRQFIKSQYIKGREKIKKVTNGVCSVQVYNRELKEKIIEWISLYSDKLQEAGIV</sequence>
<evidence type="ECO:0000313" key="1">
    <source>
        <dbReference type="EMBL" id="OGK37822.1"/>
    </source>
</evidence>
<proteinExistence type="predicted"/>
<evidence type="ECO:0000313" key="2">
    <source>
        <dbReference type="Proteomes" id="UP000176803"/>
    </source>
</evidence>
<accession>A0A1F7I3I8</accession>
<reference evidence="1 2" key="1">
    <citation type="journal article" date="2016" name="Nat. Commun.">
        <title>Thousands of microbial genomes shed light on interconnected biogeochemical processes in an aquifer system.</title>
        <authorList>
            <person name="Anantharaman K."/>
            <person name="Brown C.T."/>
            <person name="Hug L.A."/>
            <person name="Sharon I."/>
            <person name="Castelle C.J."/>
            <person name="Probst A.J."/>
            <person name="Thomas B.C."/>
            <person name="Singh A."/>
            <person name="Wilkins M.J."/>
            <person name="Karaoz U."/>
            <person name="Brodie E.L."/>
            <person name="Williams K.H."/>
            <person name="Hubbard S.S."/>
            <person name="Banfield J.F."/>
        </authorList>
    </citation>
    <scope>NUCLEOTIDE SEQUENCE [LARGE SCALE GENOMIC DNA]</scope>
</reference>
<gene>
    <name evidence="1" type="ORF">A3F03_04730</name>
</gene>
<dbReference type="AlphaFoldDB" id="A0A1F7I3I8"/>
<protein>
    <submittedName>
        <fullName evidence="1">Uncharacterized protein</fullName>
    </submittedName>
</protein>
<organism evidence="1 2">
    <name type="scientific">Candidatus Roizmanbacteria bacterium RIFCSPHIGHO2_12_FULL_41_11</name>
    <dbReference type="NCBI Taxonomy" id="1802052"/>
    <lineage>
        <taxon>Bacteria</taxon>
        <taxon>Candidatus Roizmaniibacteriota</taxon>
    </lineage>
</organism>